<comment type="caution">
    <text evidence="1">The sequence shown here is derived from an EMBL/GenBank/DDBJ whole genome shotgun (WGS) entry which is preliminary data.</text>
</comment>
<evidence type="ECO:0000313" key="2">
    <source>
        <dbReference type="Proteomes" id="UP000193689"/>
    </source>
</evidence>
<organism evidence="1 2">
    <name type="scientific">Pseudomassariella vexata</name>
    <dbReference type="NCBI Taxonomy" id="1141098"/>
    <lineage>
        <taxon>Eukaryota</taxon>
        <taxon>Fungi</taxon>
        <taxon>Dikarya</taxon>
        <taxon>Ascomycota</taxon>
        <taxon>Pezizomycotina</taxon>
        <taxon>Sordariomycetes</taxon>
        <taxon>Xylariomycetidae</taxon>
        <taxon>Amphisphaeriales</taxon>
        <taxon>Pseudomassariaceae</taxon>
        <taxon>Pseudomassariella</taxon>
    </lineage>
</organism>
<protein>
    <submittedName>
        <fullName evidence="1">Uncharacterized protein</fullName>
    </submittedName>
</protein>
<dbReference type="Proteomes" id="UP000193689">
    <property type="component" value="Unassembled WGS sequence"/>
</dbReference>
<gene>
    <name evidence="1" type="ORF">BCR38DRAFT_115282</name>
</gene>
<keyword evidence="2" id="KW-1185">Reference proteome</keyword>
<proteinExistence type="predicted"/>
<dbReference type="InParanoid" id="A0A1Y2DBI7"/>
<accession>A0A1Y2DBI7</accession>
<dbReference type="EMBL" id="MCFJ01000022">
    <property type="protein sequence ID" value="ORY56631.1"/>
    <property type="molecule type" value="Genomic_DNA"/>
</dbReference>
<dbReference type="GeneID" id="63769630"/>
<sequence>MLAFLQRYRGAFPLLLVYCKQIFMCRCWTVVYGVIMRCKVLTRHIVPVFDDSYSNPCFAQEYQTSQISSQVGLFRIVPITAKFPTQNSWLLCDTYLSPCIGPFEYEI</sequence>
<name>A0A1Y2DBI7_9PEZI</name>
<reference evidence="1 2" key="1">
    <citation type="submission" date="2016-07" db="EMBL/GenBank/DDBJ databases">
        <title>Pervasive Adenine N6-methylation of Active Genes in Fungi.</title>
        <authorList>
            <consortium name="DOE Joint Genome Institute"/>
            <person name="Mondo S.J."/>
            <person name="Dannebaum R.O."/>
            <person name="Kuo R.C."/>
            <person name="Labutti K."/>
            <person name="Haridas S."/>
            <person name="Kuo A."/>
            <person name="Salamov A."/>
            <person name="Ahrendt S.R."/>
            <person name="Lipzen A."/>
            <person name="Sullivan W."/>
            <person name="Andreopoulos W.B."/>
            <person name="Clum A."/>
            <person name="Lindquist E."/>
            <person name="Daum C."/>
            <person name="Ramamoorthy G.K."/>
            <person name="Gryganskyi A."/>
            <person name="Culley D."/>
            <person name="Magnuson J.K."/>
            <person name="James T.Y."/>
            <person name="O'Malley M.A."/>
            <person name="Stajich J.E."/>
            <person name="Spatafora J.W."/>
            <person name="Visel A."/>
            <person name="Grigoriev I.V."/>
        </authorList>
    </citation>
    <scope>NUCLEOTIDE SEQUENCE [LARGE SCALE GENOMIC DNA]</scope>
    <source>
        <strain evidence="1 2">CBS 129021</strain>
    </source>
</reference>
<dbReference type="AlphaFoldDB" id="A0A1Y2DBI7"/>
<dbReference type="RefSeq" id="XP_040710210.1">
    <property type="nucleotide sequence ID" value="XM_040853418.1"/>
</dbReference>
<evidence type="ECO:0000313" key="1">
    <source>
        <dbReference type="EMBL" id="ORY56631.1"/>
    </source>
</evidence>